<feature type="chain" id="PRO_5025477842" evidence="2">
    <location>
        <begin position="25"/>
        <end position="293"/>
    </location>
</feature>
<evidence type="ECO:0000313" key="4">
    <source>
        <dbReference type="Proteomes" id="UP000799118"/>
    </source>
</evidence>
<dbReference type="EMBL" id="ML769508">
    <property type="protein sequence ID" value="KAE9396798.1"/>
    <property type="molecule type" value="Genomic_DNA"/>
</dbReference>
<evidence type="ECO:0000256" key="2">
    <source>
        <dbReference type="SAM" id="SignalP"/>
    </source>
</evidence>
<gene>
    <name evidence="3" type="ORF">BT96DRAFT_941459</name>
</gene>
<accession>A0A6A4HGT2</accession>
<feature type="signal peptide" evidence="2">
    <location>
        <begin position="1"/>
        <end position="24"/>
    </location>
</feature>
<sequence>MAPMTISQVLLMHWCLQFGHIGQGEIVTVIIFNKGFGEIDRRVASHGSDMKCSMTIQQVLKDYDGLCHEVTSHLHESLKVGVLKDHILRTEVPVDGEGHTRFPTIPNFDDASRSQLQQVYEDFMTVIWVQAGYTGPVDYDSIESNPSNFYDTTLLPDNLKLKSAATVGGWFLDLVEYLMANYSDKGRPFALKGPMLDHPVKETLTFPSNTAGPSVAPSIMPAPPVTSLKMPAPPTTPLNIPACPTLPSVDLAKMPVAPTTSTMPAPPTSGKLPKAQASSGISLKQAQRPSGFG</sequence>
<proteinExistence type="predicted"/>
<name>A0A6A4HGT2_9AGAR</name>
<evidence type="ECO:0000313" key="3">
    <source>
        <dbReference type="EMBL" id="KAE9396798.1"/>
    </source>
</evidence>
<dbReference type="Proteomes" id="UP000799118">
    <property type="component" value="Unassembled WGS sequence"/>
</dbReference>
<evidence type="ECO:0000256" key="1">
    <source>
        <dbReference type="SAM" id="MobiDB-lite"/>
    </source>
</evidence>
<keyword evidence="4" id="KW-1185">Reference proteome</keyword>
<feature type="compositionally biased region" description="Polar residues" evidence="1">
    <location>
        <begin position="276"/>
        <end position="293"/>
    </location>
</feature>
<keyword evidence="2" id="KW-0732">Signal</keyword>
<organism evidence="3 4">
    <name type="scientific">Gymnopus androsaceus JB14</name>
    <dbReference type="NCBI Taxonomy" id="1447944"/>
    <lineage>
        <taxon>Eukaryota</taxon>
        <taxon>Fungi</taxon>
        <taxon>Dikarya</taxon>
        <taxon>Basidiomycota</taxon>
        <taxon>Agaricomycotina</taxon>
        <taxon>Agaricomycetes</taxon>
        <taxon>Agaricomycetidae</taxon>
        <taxon>Agaricales</taxon>
        <taxon>Marasmiineae</taxon>
        <taxon>Omphalotaceae</taxon>
        <taxon>Gymnopus</taxon>
    </lineage>
</organism>
<dbReference type="OrthoDB" id="10669018at2759"/>
<reference evidence="3" key="1">
    <citation type="journal article" date="2019" name="Environ. Microbiol.">
        <title>Fungal ecological strategies reflected in gene transcription - a case study of two litter decomposers.</title>
        <authorList>
            <person name="Barbi F."/>
            <person name="Kohler A."/>
            <person name="Barry K."/>
            <person name="Baskaran P."/>
            <person name="Daum C."/>
            <person name="Fauchery L."/>
            <person name="Ihrmark K."/>
            <person name="Kuo A."/>
            <person name="LaButti K."/>
            <person name="Lipzen A."/>
            <person name="Morin E."/>
            <person name="Grigoriev I.V."/>
            <person name="Henrissat B."/>
            <person name="Lindahl B."/>
            <person name="Martin F."/>
        </authorList>
    </citation>
    <scope>NUCLEOTIDE SEQUENCE</scope>
    <source>
        <strain evidence="3">JB14</strain>
    </source>
</reference>
<dbReference type="AlphaFoldDB" id="A0A6A4HGT2"/>
<protein>
    <submittedName>
        <fullName evidence="3">Uncharacterized protein</fullName>
    </submittedName>
</protein>
<feature type="region of interest" description="Disordered" evidence="1">
    <location>
        <begin position="256"/>
        <end position="293"/>
    </location>
</feature>